<comment type="caution">
    <text evidence="7">The sequence shown here is derived from an EMBL/GenBank/DDBJ whole genome shotgun (WGS) entry which is preliminary data.</text>
</comment>
<feature type="transmembrane region" description="Helical" evidence="5">
    <location>
        <begin position="83"/>
        <end position="102"/>
    </location>
</feature>
<dbReference type="AlphaFoldDB" id="A0A1T2L615"/>
<evidence type="ECO:0000259" key="6">
    <source>
        <dbReference type="Pfam" id="PF04116"/>
    </source>
</evidence>
<name>A0A1T2L615_9GAMM</name>
<accession>A0A1T2L615</accession>
<dbReference type="InterPro" id="IPR006694">
    <property type="entry name" value="Fatty_acid_hydroxylase"/>
</dbReference>
<evidence type="ECO:0000313" key="8">
    <source>
        <dbReference type="Proteomes" id="UP000191110"/>
    </source>
</evidence>
<evidence type="ECO:0000256" key="1">
    <source>
        <dbReference type="ARBA" id="ARBA00004370"/>
    </source>
</evidence>
<dbReference type="GO" id="GO:0016020">
    <property type="term" value="C:membrane"/>
    <property type="evidence" value="ECO:0007669"/>
    <property type="project" value="UniProtKB-SubCell"/>
</dbReference>
<dbReference type="GO" id="GO:0008610">
    <property type="term" value="P:lipid biosynthetic process"/>
    <property type="evidence" value="ECO:0007669"/>
    <property type="project" value="InterPro"/>
</dbReference>
<organism evidence="7 8">
    <name type="scientific">Solemya pervernicosa gill symbiont</name>
    <dbReference type="NCBI Taxonomy" id="642797"/>
    <lineage>
        <taxon>Bacteria</taxon>
        <taxon>Pseudomonadati</taxon>
        <taxon>Pseudomonadota</taxon>
        <taxon>Gammaproteobacteria</taxon>
        <taxon>sulfur-oxidizing symbionts</taxon>
    </lineage>
</organism>
<keyword evidence="2 5" id="KW-0812">Transmembrane</keyword>
<evidence type="ECO:0000313" key="7">
    <source>
        <dbReference type="EMBL" id="OOZ40494.1"/>
    </source>
</evidence>
<evidence type="ECO:0000256" key="3">
    <source>
        <dbReference type="ARBA" id="ARBA00022989"/>
    </source>
</evidence>
<comment type="subcellular location">
    <subcellularLocation>
        <location evidence="1">Membrane</location>
    </subcellularLocation>
</comment>
<dbReference type="RefSeq" id="WP_135622134.1">
    <property type="nucleotide sequence ID" value="NZ_MPRL01000024.1"/>
</dbReference>
<gene>
    <name evidence="7" type="ORF">BOW53_07545</name>
</gene>
<keyword evidence="8" id="KW-1185">Reference proteome</keyword>
<dbReference type="GO" id="GO:0016491">
    <property type="term" value="F:oxidoreductase activity"/>
    <property type="evidence" value="ECO:0007669"/>
    <property type="project" value="InterPro"/>
</dbReference>
<sequence length="277" mass="32016">MVTFLQENEGTVLFVGMVTVLVIAAILEMVIPRRAESPNINQRWANNIGLTVINQISVNLFTIAIAWWGEEAQIGLLSNSELGLLPTLLLAILIFEFIAYWFHRALHVIPWLWRLHAVHHCDTELDFTTTYRNHPLELYVNAPFTIPVILWVGFSVEIVVLYQLIKTSISVVAHSNIRLSESVDRVVRYFIITPDYHRLHHCSERRYTDSNFCAAFPIYDYLFGTARTRTYADHEVMEIGLEYFRAPIDGRLDKLLLMPFIWRPEQSASLSREPEAT</sequence>
<evidence type="ECO:0000256" key="2">
    <source>
        <dbReference type="ARBA" id="ARBA00022692"/>
    </source>
</evidence>
<feature type="domain" description="Fatty acid hydroxylase" evidence="6">
    <location>
        <begin position="89"/>
        <end position="225"/>
    </location>
</feature>
<feature type="transmembrane region" description="Helical" evidence="5">
    <location>
        <begin position="138"/>
        <end position="165"/>
    </location>
</feature>
<feature type="transmembrane region" description="Helical" evidence="5">
    <location>
        <begin position="44"/>
        <end position="68"/>
    </location>
</feature>
<reference evidence="7 8" key="1">
    <citation type="submission" date="2016-11" db="EMBL/GenBank/DDBJ databases">
        <title>Mixed transmission modes and dynamic genome evolution in an obligate animal-bacterial symbiosis.</title>
        <authorList>
            <person name="Russell S.L."/>
            <person name="Corbett-Detig R.B."/>
            <person name="Cavanaugh C.M."/>
        </authorList>
    </citation>
    <scope>NUCLEOTIDE SEQUENCE [LARGE SCALE GENOMIC DNA]</scope>
    <source>
        <strain evidence="7">Sveles-Q1</strain>
    </source>
</reference>
<dbReference type="PANTHER" id="PTHR11863">
    <property type="entry name" value="STEROL DESATURASE"/>
    <property type="match status" value="1"/>
</dbReference>
<evidence type="ECO:0000256" key="5">
    <source>
        <dbReference type="SAM" id="Phobius"/>
    </source>
</evidence>
<protein>
    <recommendedName>
        <fullName evidence="6">Fatty acid hydroxylase domain-containing protein</fullName>
    </recommendedName>
</protein>
<dbReference type="OrthoDB" id="9770329at2"/>
<dbReference type="InterPro" id="IPR050307">
    <property type="entry name" value="Sterol_Desaturase_Related"/>
</dbReference>
<dbReference type="GO" id="GO:0005506">
    <property type="term" value="F:iron ion binding"/>
    <property type="evidence" value="ECO:0007669"/>
    <property type="project" value="InterPro"/>
</dbReference>
<dbReference type="EMBL" id="MPRL01000024">
    <property type="protein sequence ID" value="OOZ40494.1"/>
    <property type="molecule type" value="Genomic_DNA"/>
</dbReference>
<dbReference type="Proteomes" id="UP000191110">
    <property type="component" value="Unassembled WGS sequence"/>
</dbReference>
<evidence type="ECO:0000256" key="4">
    <source>
        <dbReference type="ARBA" id="ARBA00023136"/>
    </source>
</evidence>
<feature type="transmembrane region" description="Helical" evidence="5">
    <location>
        <begin position="12"/>
        <end position="32"/>
    </location>
</feature>
<keyword evidence="4 5" id="KW-0472">Membrane</keyword>
<dbReference type="Pfam" id="PF04116">
    <property type="entry name" value="FA_hydroxylase"/>
    <property type="match status" value="1"/>
</dbReference>
<keyword evidence="3 5" id="KW-1133">Transmembrane helix</keyword>
<proteinExistence type="predicted"/>